<protein>
    <submittedName>
        <fullName evidence="1">Uncharacterized protein</fullName>
    </submittedName>
</protein>
<dbReference type="EMBL" id="KZ826318">
    <property type="protein sequence ID" value="PYI11436.1"/>
    <property type="molecule type" value="Genomic_DNA"/>
</dbReference>
<evidence type="ECO:0000313" key="1">
    <source>
        <dbReference type="EMBL" id="PYI11436.1"/>
    </source>
</evidence>
<name>A0A319EMF3_ASPSB</name>
<organism evidence="1 2">
    <name type="scientific">Aspergillus sclerotiicarbonarius (strain CBS 121057 / IBT 28362)</name>
    <dbReference type="NCBI Taxonomy" id="1448318"/>
    <lineage>
        <taxon>Eukaryota</taxon>
        <taxon>Fungi</taxon>
        <taxon>Dikarya</taxon>
        <taxon>Ascomycota</taxon>
        <taxon>Pezizomycotina</taxon>
        <taxon>Eurotiomycetes</taxon>
        <taxon>Eurotiomycetidae</taxon>
        <taxon>Eurotiales</taxon>
        <taxon>Aspergillaceae</taxon>
        <taxon>Aspergillus</taxon>
        <taxon>Aspergillus subgen. Circumdati</taxon>
    </lineage>
</organism>
<gene>
    <name evidence="1" type="ORF">BO78DRAFT_134253</name>
</gene>
<dbReference type="Proteomes" id="UP000248423">
    <property type="component" value="Unassembled WGS sequence"/>
</dbReference>
<dbReference type="AlphaFoldDB" id="A0A319EMF3"/>
<sequence length="84" mass="9088">MAIHYITYRPLLPPYLTGPSSPPASVVSPPSHPPHPIPTLSLEFSSQNSTLQCNLTCVTPRVLSSSDGSHVLPLAGHSMIRYLR</sequence>
<proteinExistence type="predicted"/>
<reference evidence="1 2" key="1">
    <citation type="submission" date="2018-02" db="EMBL/GenBank/DDBJ databases">
        <title>The genomes of Aspergillus section Nigri reveals drivers in fungal speciation.</title>
        <authorList>
            <consortium name="DOE Joint Genome Institute"/>
            <person name="Vesth T.C."/>
            <person name="Nybo J."/>
            <person name="Theobald S."/>
            <person name="Brandl J."/>
            <person name="Frisvad J.C."/>
            <person name="Nielsen K.F."/>
            <person name="Lyhne E.K."/>
            <person name="Kogle M.E."/>
            <person name="Kuo A."/>
            <person name="Riley R."/>
            <person name="Clum A."/>
            <person name="Nolan M."/>
            <person name="Lipzen A."/>
            <person name="Salamov A."/>
            <person name="Henrissat B."/>
            <person name="Wiebenga A."/>
            <person name="De vries R.P."/>
            <person name="Grigoriev I.V."/>
            <person name="Mortensen U.H."/>
            <person name="Andersen M.R."/>
            <person name="Baker S.E."/>
        </authorList>
    </citation>
    <scope>NUCLEOTIDE SEQUENCE [LARGE SCALE GENOMIC DNA]</scope>
    <source>
        <strain evidence="1 2">CBS 121057</strain>
    </source>
</reference>
<accession>A0A319EMF3</accession>
<keyword evidence="2" id="KW-1185">Reference proteome</keyword>
<evidence type="ECO:0000313" key="2">
    <source>
        <dbReference type="Proteomes" id="UP000248423"/>
    </source>
</evidence>
<dbReference type="VEuPathDB" id="FungiDB:BO78DRAFT_134253"/>